<dbReference type="PROSITE" id="PS00183">
    <property type="entry name" value="UBC_1"/>
    <property type="match status" value="1"/>
</dbReference>
<dbReference type="Gene3D" id="3.10.110.10">
    <property type="entry name" value="Ubiquitin Conjugating Enzyme"/>
    <property type="match status" value="1"/>
</dbReference>
<dbReference type="InterPro" id="IPR000608">
    <property type="entry name" value="UBC"/>
</dbReference>
<keyword evidence="4" id="KW-0547">Nucleotide-binding</keyword>
<dbReference type="EMBL" id="LWCA01000364">
    <property type="protein sequence ID" value="OAF68923.1"/>
    <property type="molecule type" value="Genomic_DNA"/>
</dbReference>
<proteinExistence type="inferred from homology"/>
<dbReference type="InterPro" id="IPR016135">
    <property type="entry name" value="UBQ-conjugating_enzyme/RWD"/>
</dbReference>
<keyword evidence="4" id="KW-0067">ATP-binding</keyword>
<dbReference type="PANTHER" id="PTHR24067">
    <property type="entry name" value="UBIQUITIN-CONJUGATING ENZYME E2"/>
    <property type="match status" value="1"/>
</dbReference>
<keyword evidence="7" id="KW-1185">Reference proteome</keyword>
<dbReference type="SUPFAM" id="SSF54495">
    <property type="entry name" value="UBC-like"/>
    <property type="match status" value="1"/>
</dbReference>
<dbReference type="Pfam" id="PF00179">
    <property type="entry name" value="UQ_con"/>
    <property type="match status" value="1"/>
</dbReference>
<keyword evidence="1" id="KW-0808">Transferase</keyword>
<evidence type="ECO:0000259" key="5">
    <source>
        <dbReference type="PROSITE" id="PS50127"/>
    </source>
</evidence>
<dbReference type="OrthoDB" id="7851174at2759"/>
<organism evidence="6 7">
    <name type="scientific">Intoshia linei</name>
    <dbReference type="NCBI Taxonomy" id="1819745"/>
    <lineage>
        <taxon>Eukaryota</taxon>
        <taxon>Metazoa</taxon>
        <taxon>Spiralia</taxon>
        <taxon>Lophotrochozoa</taxon>
        <taxon>Mesozoa</taxon>
        <taxon>Orthonectida</taxon>
        <taxon>Rhopaluridae</taxon>
        <taxon>Intoshia</taxon>
    </lineage>
</organism>
<gene>
    <name evidence="6" type="ORF">A3Q56_03330</name>
</gene>
<evidence type="ECO:0000256" key="4">
    <source>
        <dbReference type="RuleBase" id="RU362109"/>
    </source>
</evidence>
<dbReference type="InterPro" id="IPR050113">
    <property type="entry name" value="Ub_conjugating_enzyme"/>
</dbReference>
<dbReference type="GO" id="GO:0016740">
    <property type="term" value="F:transferase activity"/>
    <property type="evidence" value="ECO:0007669"/>
    <property type="project" value="UniProtKB-KW"/>
</dbReference>
<evidence type="ECO:0000313" key="6">
    <source>
        <dbReference type="EMBL" id="OAF68923.1"/>
    </source>
</evidence>
<dbReference type="InterPro" id="IPR023313">
    <property type="entry name" value="UBQ-conjugating_AS"/>
</dbReference>
<name>A0A177B5K8_9BILA</name>
<evidence type="ECO:0000313" key="7">
    <source>
        <dbReference type="Proteomes" id="UP000078046"/>
    </source>
</evidence>
<evidence type="ECO:0000256" key="2">
    <source>
        <dbReference type="ARBA" id="ARBA00022786"/>
    </source>
</evidence>
<comment type="caution">
    <text evidence="6">The sequence shown here is derived from an EMBL/GenBank/DDBJ whole genome shotgun (WGS) entry which is preliminary data.</text>
</comment>
<evidence type="ECO:0000256" key="1">
    <source>
        <dbReference type="ARBA" id="ARBA00022679"/>
    </source>
</evidence>
<reference evidence="6 7" key="1">
    <citation type="submission" date="2016-04" db="EMBL/GenBank/DDBJ databases">
        <title>The genome of Intoshia linei affirms orthonectids as highly simplified spiralians.</title>
        <authorList>
            <person name="Mikhailov K.V."/>
            <person name="Slusarev G.S."/>
            <person name="Nikitin M.A."/>
            <person name="Logacheva M.D."/>
            <person name="Penin A."/>
            <person name="Aleoshin V."/>
            <person name="Panchin Y.V."/>
        </authorList>
    </citation>
    <scope>NUCLEOTIDE SEQUENCE [LARGE SCALE GENOMIC DNA]</scope>
    <source>
        <strain evidence="6">Intl2013</strain>
        <tissue evidence="6">Whole animal</tissue>
    </source>
</reference>
<dbReference type="AlphaFoldDB" id="A0A177B5K8"/>
<dbReference type="PROSITE" id="PS50127">
    <property type="entry name" value="UBC_2"/>
    <property type="match status" value="1"/>
</dbReference>
<comment type="similarity">
    <text evidence="4">Belongs to the ubiquitin-conjugating enzyme family.</text>
</comment>
<dbReference type="SMART" id="SM00212">
    <property type="entry name" value="UBCc"/>
    <property type="match status" value="1"/>
</dbReference>
<accession>A0A177B5K8</accession>
<dbReference type="Proteomes" id="UP000078046">
    <property type="component" value="Unassembled WGS sequence"/>
</dbReference>
<protein>
    <recommendedName>
        <fullName evidence="5">UBC core domain-containing protein</fullName>
    </recommendedName>
</protein>
<evidence type="ECO:0000256" key="3">
    <source>
        <dbReference type="PROSITE-ProRule" id="PRU10133"/>
    </source>
</evidence>
<feature type="domain" description="UBC core" evidence="5">
    <location>
        <begin position="1"/>
        <end position="146"/>
    </location>
</feature>
<keyword evidence="2 4" id="KW-0833">Ubl conjugation pathway</keyword>
<feature type="active site" description="Glycyl thioester intermediate" evidence="3">
    <location>
        <position position="84"/>
    </location>
</feature>
<sequence length="153" mass="17709">MNKRILKETERLQTTPIDGFIIKLNPTNNRCFEAIMHGPPDSPYEDASFQLKLFLPEKYPMVAPKIRFISKIYHPNIDNVGRICLDILKDKWTPALQIRTILMSVRVLVAVPNLDDPLVEYIAKHFKDNLKDAEEKAKQMSKLYALPKNANFK</sequence>
<dbReference type="GO" id="GO:0005524">
    <property type="term" value="F:ATP binding"/>
    <property type="evidence" value="ECO:0007669"/>
    <property type="project" value="UniProtKB-UniRule"/>
</dbReference>